<keyword evidence="3" id="KW-1185">Reference proteome</keyword>
<dbReference type="STRING" id="370438.PTH_2732"/>
<proteinExistence type="predicted"/>
<gene>
    <name evidence="2" type="ordered locus">PTH_2732</name>
</gene>
<evidence type="ECO:0000313" key="3">
    <source>
        <dbReference type="Proteomes" id="UP000006556"/>
    </source>
</evidence>
<dbReference type="eggNOG" id="COG3408">
    <property type="taxonomic scope" value="Bacteria"/>
</dbReference>
<dbReference type="SUPFAM" id="SSF48208">
    <property type="entry name" value="Six-hairpin glycosidases"/>
    <property type="match status" value="1"/>
</dbReference>
<dbReference type="GO" id="GO:0005975">
    <property type="term" value="P:carbohydrate metabolic process"/>
    <property type="evidence" value="ECO:0007669"/>
    <property type="project" value="InterPro"/>
</dbReference>
<protein>
    <recommendedName>
        <fullName evidence="1">Glycogen debranching enzyme C-terminal domain-containing protein</fullName>
    </recommendedName>
</protein>
<accession>A5CYL0</accession>
<feature type="domain" description="Glycogen debranching enzyme C-terminal" evidence="1">
    <location>
        <begin position="22"/>
        <end position="62"/>
    </location>
</feature>
<dbReference type="HOGENOM" id="CLU_2524587_0_0_9"/>
<dbReference type="Pfam" id="PF06202">
    <property type="entry name" value="GDE_C"/>
    <property type="match status" value="1"/>
</dbReference>
<sequence length="84" mass="9429">MYCFGKNDWRTLEQGVQKEWPPFRDHLRDHGVGYISEIFDGDEPAAPRGCIAQAWGVAEVLRAYVEDVLEIRPPAQAVVEGLTG</sequence>
<dbReference type="EMBL" id="AP009389">
    <property type="protein sequence ID" value="BAF60913.1"/>
    <property type="molecule type" value="Genomic_DNA"/>
</dbReference>
<dbReference type="InterPro" id="IPR032790">
    <property type="entry name" value="GDE_C"/>
</dbReference>
<reference evidence="3" key="1">
    <citation type="journal article" date="2008" name="Genome Res.">
        <title>The genome of Pelotomaculum thermopropionicum reveals niche-associated evolution in anaerobic microbiota.</title>
        <authorList>
            <person name="Kosaka T."/>
            <person name="Kato S."/>
            <person name="Shimoyama T."/>
            <person name="Ishii S."/>
            <person name="Abe T."/>
            <person name="Watanabe K."/>
        </authorList>
    </citation>
    <scope>NUCLEOTIDE SEQUENCE [LARGE SCALE GENOMIC DNA]</scope>
    <source>
        <strain evidence="3">DSM 13744 / JCM 10971 / SI</strain>
    </source>
</reference>
<dbReference type="InterPro" id="IPR008928">
    <property type="entry name" value="6-hairpin_glycosidase_sf"/>
</dbReference>
<evidence type="ECO:0000259" key="1">
    <source>
        <dbReference type="Pfam" id="PF06202"/>
    </source>
</evidence>
<name>A5CYL0_PELTS</name>
<dbReference type="Proteomes" id="UP000006556">
    <property type="component" value="Chromosome"/>
</dbReference>
<dbReference type="KEGG" id="pth:PTH_2732"/>
<organism evidence="2 3">
    <name type="scientific">Pelotomaculum thermopropionicum (strain DSM 13744 / JCM 10971 / SI)</name>
    <dbReference type="NCBI Taxonomy" id="370438"/>
    <lineage>
        <taxon>Bacteria</taxon>
        <taxon>Bacillati</taxon>
        <taxon>Bacillota</taxon>
        <taxon>Clostridia</taxon>
        <taxon>Eubacteriales</taxon>
        <taxon>Desulfotomaculaceae</taxon>
        <taxon>Pelotomaculum</taxon>
    </lineage>
</organism>
<dbReference type="AlphaFoldDB" id="A5CYL0"/>
<evidence type="ECO:0000313" key="2">
    <source>
        <dbReference type="EMBL" id="BAF60913.1"/>
    </source>
</evidence>